<gene>
    <name evidence="6" type="ORF">HNR02_004956</name>
</gene>
<proteinExistence type="predicted"/>
<keyword evidence="2" id="KW-0808">Transferase</keyword>
<dbReference type="Pfam" id="PF05853">
    <property type="entry name" value="BKACE"/>
    <property type="match status" value="1"/>
</dbReference>
<dbReference type="PANTHER" id="PTHR37418">
    <property type="entry name" value="3-KETO-5-AMINOHEXANOATE CLEAVAGE ENZYME-RELATED"/>
    <property type="match status" value="1"/>
</dbReference>
<dbReference type="GO" id="GO:0043720">
    <property type="term" value="F:3-keto-5-aminohexanoate cleavage activity"/>
    <property type="evidence" value="ECO:0007669"/>
    <property type="project" value="InterPro"/>
</dbReference>
<dbReference type="InterPro" id="IPR008567">
    <property type="entry name" value="BKACE"/>
</dbReference>
<keyword evidence="4" id="KW-0862">Zinc</keyword>
<dbReference type="RefSeq" id="WP_218903076.1">
    <property type="nucleotide sequence ID" value="NZ_JACCFK010000001.1"/>
</dbReference>
<feature type="region of interest" description="Disordered" evidence="5">
    <location>
        <begin position="58"/>
        <end position="88"/>
    </location>
</feature>
<comment type="cofactor">
    <cofactor evidence="1">
        <name>Zn(2+)</name>
        <dbReference type="ChEBI" id="CHEBI:29105"/>
    </cofactor>
</comment>
<reference evidence="6 7" key="1">
    <citation type="submission" date="2020-07" db="EMBL/GenBank/DDBJ databases">
        <title>Sequencing the genomes of 1000 actinobacteria strains.</title>
        <authorList>
            <person name="Klenk H.-P."/>
        </authorList>
    </citation>
    <scope>NUCLEOTIDE SEQUENCE [LARGE SCALE GENOMIC DNA]</scope>
    <source>
        <strain evidence="6 7">DSM 104006</strain>
    </source>
</reference>
<protein>
    <submittedName>
        <fullName evidence="6">Uncharacterized protein (DUF849 family)</fullName>
    </submittedName>
</protein>
<evidence type="ECO:0000256" key="2">
    <source>
        <dbReference type="ARBA" id="ARBA00022679"/>
    </source>
</evidence>
<comment type="caution">
    <text evidence="6">The sequence shown here is derived from an EMBL/GenBank/DDBJ whole genome shotgun (WGS) entry which is preliminary data.</text>
</comment>
<evidence type="ECO:0000256" key="5">
    <source>
        <dbReference type="SAM" id="MobiDB-lite"/>
    </source>
</evidence>
<dbReference type="Gene3D" id="3.20.20.70">
    <property type="entry name" value="Aldolase class I"/>
    <property type="match status" value="1"/>
</dbReference>
<dbReference type="Proteomes" id="UP000549616">
    <property type="component" value="Unassembled WGS sequence"/>
</dbReference>
<keyword evidence="7" id="KW-1185">Reference proteome</keyword>
<dbReference type="AlphaFoldDB" id="A0A853B8J8"/>
<keyword evidence="3" id="KW-0479">Metal-binding</keyword>
<evidence type="ECO:0000256" key="1">
    <source>
        <dbReference type="ARBA" id="ARBA00001947"/>
    </source>
</evidence>
<dbReference type="GO" id="GO:0046872">
    <property type="term" value="F:metal ion binding"/>
    <property type="evidence" value="ECO:0007669"/>
    <property type="project" value="UniProtKB-KW"/>
</dbReference>
<dbReference type="EMBL" id="JACCFK010000001">
    <property type="protein sequence ID" value="NYI91633.1"/>
    <property type="molecule type" value="Genomic_DNA"/>
</dbReference>
<accession>A0A853B8J8</accession>
<dbReference type="PANTHER" id="PTHR37418:SF2">
    <property type="entry name" value="3-KETO-5-AMINOHEXANOATE CLEAVAGE ENZYME"/>
    <property type="match status" value="1"/>
</dbReference>
<evidence type="ECO:0000313" key="6">
    <source>
        <dbReference type="EMBL" id="NYI91633.1"/>
    </source>
</evidence>
<organism evidence="6 7">
    <name type="scientific">Amycolatopsis endophytica</name>
    <dbReference type="NCBI Taxonomy" id="860233"/>
    <lineage>
        <taxon>Bacteria</taxon>
        <taxon>Bacillati</taxon>
        <taxon>Actinomycetota</taxon>
        <taxon>Actinomycetes</taxon>
        <taxon>Pseudonocardiales</taxon>
        <taxon>Pseudonocardiaceae</taxon>
        <taxon>Amycolatopsis</taxon>
    </lineage>
</organism>
<name>A0A853B8J8_9PSEU</name>
<sequence length="424" mass="45099">MSGGEALAQSFQEWLGLVQDRLTAGAKSSGAWIACGPVAGSRLIGGAHRRALDARAPRLGGTCSGDRQAIPRRKPVSPAAPASGVAPSAAASRVLGNDMDAGYHRLSIMNTLGGTMTGKAPKPAIITCAPTGAIHTPTMSPALPVTPEEIAEASLAAAGAGAAIVHLHVRDPEDGHPVQDAGLFKEVIAAVKDKSEVIINLTTGGSPHMSVDERIAPAVQLAPELASLNMGSMNFGLFPMLTRFPDLEHDWERRHLENKDIVFKNTYADIERILKLCGDQGTRFEFECYDTAHLYNLANMLDRGLVRPPLFIQTVLGLFGGTGADLEDLAHLRRTALRLFGNDFEWSVVGAGAAQLRLGSIALSLGGNARVGLEDSLWDGPGKLAESNAAQVRRIAEMARLLHRDVATPDETRRRLDLRDSVGK</sequence>
<evidence type="ECO:0000313" key="7">
    <source>
        <dbReference type="Proteomes" id="UP000549616"/>
    </source>
</evidence>
<evidence type="ECO:0000256" key="3">
    <source>
        <dbReference type="ARBA" id="ARBA00022723"/>
    </source>
</evidence>
<evidence type="ECO:0000256" key="4">
    <source>
        <dbReference type="ARBA" id="ARBA00022833"/>
    </source>
</evidence>
<feature type="compositionally biased region" description="Low complexity" evidence="5">
    <location>
        <begin position="76"/>
        <end position="88"/>
    </location>
</feature>
<dbReference type="InterPro" id="IPR013785">
    <property type="entry name" value="Aldolase_TIM"/>
</dbReference>